<dbReference type="Proteomes" id="UP001310594">
    <property type="component" value="Unassembled WGS sequence"/>
</dbReference>
<keyword evidence="1" id="KW-0378">Hydrolase</keyword>
<reference evidence="3" key="1">
    <citation type="submission" date="2023-08" db="EMBL/GenBank/DDBJ databases">
        <title>Black Yeasts Isolated from many extreme environments.</title>
        <authorList>
            <person name="Coleine C."/>
            <person name="Stajich J.E."/>
            <person name="Selbmann L."/>
        </authorList>
    </citation>
    <scope>NUCLEOTIDE SEQUENCE</scope>
    <source>
        <strain evidence="3">CCFEE 5810</strain>
    </source>
</reference>
<protein>
    <recommendedName>
        <fullName evidence="2">Alpha/beta hydrolase fold-3 domain-containing protein</fullName>
    </recommendedName>
</protein>
<dbReference type="GO" id="GO:0016787">
    <property type="term" value="F:hydrolase activity"/>
    <property type="evidence" value="ECO:0007669"/>
    <property type="project" value="UniProtKB-KW"/>
</dbReference>
<dbReference type="Pfam" id="PF07859">
    <property type="entry name" value="Abhydrolase_3"/>
    <property type="match status" value="1"/>
</dbReference>
<evidence type="ECO:0000313" key="3">
    <source>
        <dbReference type="EMBL" id="KAK5702115.1"/>
    </source>
</evidence>
<dbReference type="AlphaFoldDB" id="A0AAN7WMP3"/>
<dbReference type="InterPro" id="IPR029058">
    <property type="entry name" value="AB_hydrolase_fold"/>
</dbReference>
<organism evidence="3 4">
    <name type="scientific">Elasticomyces elasticus</name>
    <dbReference type="NCBI Taxonomy" id="574655"/>
    <lineage>
        <taxon>Eukaryota</taxon>
        <taxon>Fungi</taxon>
        <taxon>Dikarya</taxon>
        <taxon>Ascomycota</taxon>
        <taxon>Pezizomycotina</taxon>
        <taxon>Dothideomycetes</taxon>
        <taxon>Dothideomycetidae</taxon>
        <taxon>Mycosphaerellales</taxon>
        <taxon>Teratosphaeriaceae</taxon>
        <taxon>Elasticomyces</taxon>
    </lineage>
</organism>
<evidence type="ECO:0000313" key="4">
    <source>
        <dbReference type="Proteomes" id="UP001310594"/>
    </source>
</evidence>
<name>A0AAN7WMP3_9PEZI</name>
<evidence type="ECO:0000256" key="1">
    <source>
        <dbReference type="ARBA" id="ARBA00022801"/>
    </source>
</evidence>
<comment type="caution">
    <text evidence="3">The sequence shown here is derived from an EMBL/GenBank/DDBJ whole genome shotgun (WGS) entry which is preliminary data.</text>
</comment>
<dbReference type="SUPFAM" id="SSF53474">
    <property type="entry name" value="alpha/beta-Hydrolases"/>
    <property type="match status" value="1"/>
</dbReference>
<dbReference type="InterPro" id="IPR013094">
    <property type="entry name" value="AB_hydrolase_3"/>
</dbReference>
<dbReference type="PANTHER" id="PTHR48081">
    <property type="entry name" value="AB HYDROLASE SUPERFAMILY PROTEIN C4A8.06C"/>
    <property type="match status" value="1"/>
</dbReference>
<gene>
    <name evidence="3" type="ORF">LTR97_004935</name>
</gene>
<evidence type="ECO:0000259" key="2">
    <source>
        <dbReference type="Pfam" id="PF07859"/>
    </source>
</evidence>
<accession>A0AAN7WMP3</accession>
<sequence>MVNNFRHLPFLPHSILTKLGVAYIYMTPPDDPTEATWLLPAEEMAIIATFASMAWSVEVWEACLATIRAEEGPHLAEDVFQGLFDDCREDSDLARRLGTAGLDMVEVQQVWRYMAYKMLREAVDEVRVVDEELAKVLSMCLVMGGDYIYWLFRRLRYHDHQVLYIPTRSNSEVRALVFGNNAVAPSPTLQPLHLHIHGGAFLGGLPEYDAPLCAHIAEQTDAVVVSTDYRASPGYPFPAAVEDVEDAITWLHANTRTKLNANLSRLTISGASAGGTLAYAAAQRFAGTEREIKGIVSLFAPVDLRVPPWQKRKPAGFPRFDVTSFLQPLFDLYASEAREAGHAEDPRLSPILADPGKLPDDVLMIVPTLDILIDEQLAFAEKLRQCEDKRVELRLFEGELHGFIDLPSFMIGAATRQKAFDAVAEFVRRVQHDGNGFR</sequence>
<dbReference type="Gene3D" id="3.40.50.1820">
    <property type="entry name" value="alpha/beta hydrolase"/>
    <property type="match status" value="1"/>
</dbReference>
<dbReference type="EMBL" id="JAVRQU010000006">
    <property type="protein sequence ID" value="KAK5702115.1"/>
    <property type="molecule type" value="Genomic_DNA"/>
</dbReference>
<dbReference type="InterPro" id="IPR050300">
    <property type="entry name" value="GDXG_lipolytic_enzyme"/>
</dbReference>
<proteinExistence type="predicted"/>
<feature type="domain" description="Alpha/beta hydrolase fold-3" evidence="2">
    <location>
        <begin position="194"/>
        <end position="404"/>
    </location>
</feature>
<dbReference type="PANTHER" id="PTHR48081:SF8">
    <property type="entry name" value="ALPHA_BETA HYDROLASE FOLD-3 DOMAIN-CONTAINING PROTEIN-RELATED"/>
    <property type="match status" value="1"/>
</dbReference>